<comment type="catalytic activity">
    <reaction evidence="6">
        <text>L-lysyl-[protein] + 3 S-adenosyl-L-methionine = N(6),N(6),N(6)-trimethyl-L-lysyl-[protein] + 3 S-adenosyl-L-homocysteine + 3 H(+)</text>
        <dbReference type="Rhea" id="RHEA:54192"/>
        <dbReference type="Rhea" id="RHEA-COMP:9752"/>
        <dbReference type="Rhea" id="RHEA-COMP:13826"/>
        <dbReference type="ChEBI" id="CHEBI:15378"/>
        <dbReference type="ChEBI" id="CHEBI:29969"/>
        <dbReference type="ChEBI" id="CHEBI:57856"/>
        <dbReference type="ChEBI" id="CHEBI:59789"/>
        <dbReference type="ChEBI" id="CHEBI:61961"/>
    </reaction>
</comment>
<accession>A0A1G9MSQ7</accession>
<dbReference type="PIRSF" id="PIRSF000401">
    <property type="entry name" value="RPL11_MTase"/>
    <property type="match status" value="1"/>
</dbReference>
<dbReference type="Pfam" id="PF06325">
    <property type="entry name" value="PrmA"/>
    <property type="match status" value="1"/>
</dbReference>
<dbReference type="EMBL" id="FNHB01000001">
    <property type="protein sequence ID" value="SDL77336.1"/>
    <property type="molecule type" value="Genomic_DNA"/>
</dbReference>
<dbReference type="InterPro" id="IPR029063">
    <property type="entry name" value="SAM-dependent_MTases_sf"/>
</dbReference>
<dbReference type="Gene3D" id="3.40.50.150">
    <property type="entry name" value="Vaccinia Virus protein VP39"/>
    <property type="match status" value="1"/>
</dbReference>
<evidence type="ECO:0000256" key="3">
    <source>
        <dbReference type="ARBA" id="ARBA00022603"/>
    </source>
</evidence>
<dbReference type="Proteomes" id="UP000214880">
    <property type="component" value="Unassembled WGS sequence"/>
</dbReference>
<dbReference type="PANTHER" id="PTHR43648">
    <property type="entry name" value="ELECTRON TRANSFER FLAVOPROTEIN BETA SUBUNIT LYSINE METHYLTRANSFERASE"/>
    <property type="match status" value="1"/>
</dbReference>
<gene>
    <name evidence="6" type="primary">prmA</name>
    <name evidence="7" type="ORF">SAMN04488502_101790</name>
</gene>
<protein>
    <recommendedName>
        <fullName evidence="6">Ribosomal protein L11 methyltransferase</fullName>
        <shortName evidence="6">L11 Mtase</shortName>
        <ecNumber evidence="6">2.1.1.-</ecNumber>
    </recommendedName>
</protein>
<dbReference type="AlphaFoldDB" id="A0A1G9MSQ7"/>
<comment type="similarity">
    <text evidence="1 6">Belongs to the methyltransferase superfamily. PrmA family.</text>
</comment>
<dbReference type="CDD" id="cd02440">
    <property type="entry name" value="AdoMet_MTases"/>
    <property type="match status" value="1"/>
</dbReference>
<dbReference type="OrthoDB" id="9785995at2"/>
<dbReference type="STRING" id="146817.SAMN04488502_101790"/>
<dbReference type="NCBIfam" id="TIGR00406">
    <property type="entry name" value="prmA"/>
    <property type="match status" value="1"/>
</dbReference>
<keyword evidence="4 6" id="KW-0808">Transferase</keyword>
<dbReference type="HAMAP" id="MF_00735">
    <property type="entry name" value="Methyltr_PrmA"/>
    <property type="match status" value="1"/>
</dbReference>
<evidence type="ECO:0000256" key="6">
    <source>
        <dbReference type="HAMAP-Rule" id="MF_00735"/>
    </source>
</evidence>
<comment type="subcellular location">
    <subcellularLocation>
        <location evidence="6">Cytoplasm</location>
    </subcellularLocation>
</comment>
<name>A0A1G9MSQ7_9FIRM</name>
<feature type="binding site" evidence="6">
    <location>
        <position position="203"/>
    </location>
    <ligand>
        <name>S-adenosyl-L-methionine</name>
        <dbReference type="ChEBI" id="CHEBI:59789"/>
    </ligand>
</feature>
<evidence type="ECO:0000256" key="2">
    <source>
        <dbReference type="ARBA" id="ARBA00022490"/>
    </source>
</evidence>
<keyword evidence="5 6" id="KW-0949">S-adenosyl-L-methionine</keyword>
<dbReference type="GO" id="GO:0032259">
    <property type="term" value="P:methylation"/>
    <property type="evidence" value="ECO:0007669"/>
    <property type="project" value="UniProtKB-KW"/>
</dbReference>
<feature type="binding site" evidence="6">
    <location>
        <position position="181"/>
    </location>
    <ligand>
        <name>S-adenosyl-L-methionine</name>
        <dbReference type="ChEBI" id="CHEBI:59789"/>
    </ligand>
</feature>
<proteinExistence type="inferred from homology"/>
<keyword evidence="2 6" id="KW-0963">Cytoplasm</keyword>
<keyword evidence="7" id="KW-0687">Ribonucleoprotein</keyword>
<dbReference type="PANTHER" id="PTHR43648:SF1">
    <property type="entry name" value="ELECTRON TRANSFER FLAVOPROTEIN BETA SUBUNIT LYSINE METHYLTRANSFERASE"/>
    <property type="match status" value="1"/>
</dbReference>
<comment type="function">
    <text evidence="6">Methylates ribosomal protein L11.</text>
</comment>
<dbReference type="RefSeq" id="WP_092068529.1">
    <property type="nucleotide sequence ID" value="NZ_FNHB01000001.1"/>
</dbReference>
<organism evidence="7 8">
    <name type="scientific">Dendrosporobacter quercicolus</name>
    <dbReference type="NCBI Taxonomy" id="146817"/>
    <lineage>
        <taxon>Bacteria</taxon>
        <taxon>Bacillati</taxon>
        <taxon>Bacillota</taxon>
        <taxon>Negativicutes</taxon>
        <taxon>Selenomonadales</taxon>
        <taxon>Sporomusaceae</taxon>
        <taxon>Dendrosporobacter</taxon>
    </lineage>
</organism>
<evidence type="ECO:0000313" key="8">
    <source>
        <dbReference type="Proteomes" id="UP000214880"/>
    </source>
</evidence>
<evidence type="ECO:0000256" key="1">
    <source>
        <dbReference type="ARBA" id="ARBA00009741"/>
    </source>
</evidence>
<dbReference type="GO" id="GO:0016279">
    <property type="term" value="F:protein-lysine N-methyltransferase activity"/>
    <property type="evidence" value="ECO:0007669"/>
    <property type="project" value="RHEA"/>
</dbReference>
<keyword evidence="3 6" id="KW-0489">Methyltransferase</keyword>
<keyword evidence="7" id="KW-0689">Ribosomal protein</keyword>
<keyword evidence="8" id="KW-1185">Reference proteome</keyword>
<reference evidence="7 8" key="1">
    <citation type="submission" date="2016-10" db="EMBL/GenBank/DDBJ databases">
        <authorList>
            <person name="de Groot N.N."/>
        </authorList>
    </citation>
    <scope>NUCLEOTIDE SEQUENCE [LARGE SCALE GENOMIC DNA]</scope>
    <source>
        <strain evidence="7 8">DSM 1736</strain>
    </source>
</reference>
<dbReference type="GO" id="GO:0005840">
    <property type="term" value="C:ribosome"/>
    <property type="evidence" value="ECO:0007669"/>
    <property type="project" value="UniProtKB-KW"/>
</dbReference>
<dbReference type="SUPFAM" id="SSF53335">
    <property type="entry name" value="S-adenosyl-L-methionine-dependent methyltransferases"/>
    <property type="match status" value="1"/>
</dbReference>
<feature type="binding site" evidence="6">
    <location>
        <position position="246"/>
    </location>
    <ligand>
        <name>S-adenosyl-L-methionine</name>
        <dbReference type="ChEBI" id="CHEBI:59789"/>
    </ligand>
</feature>
<dbReference type="EC" id="2.1.1.-" evidence="6"/>
<dbReference type="InterPro" id="IPR050078">
    <property type="entry name" value="Ribosomal_L11_MeTrfase_PrmA"/>
</dbReference>
<dbReference type="GO" id="GO:0005737">
    <property type="term" value="C:cytoplasm"/>
    <property type="evidence" value="ECO:0007669"/>
    <property type="project" value="UniProtKB-SubCell"/>
</dbReference>
<evidence type="ECO:0000313" key="7">
    <source>
        <dbReference type="EMBL" id="SDL77336.1"/>
    </source>
</evidence>
<sequence length="312" mass="33871">MKWAEISIQTTHEATEAIADIFHELGSSGVVIEDPELVNAYRRSGAWDYCDIPEQTNLEVVTVKAYLPVDEQLDDKLKVFEEQVNELANHHLDKGQGSIQCQEINEEDWASSWKDYFHTVKIGERIVIKPSWEKYEQTENDLVIELDPGMAFGTGTHHTTAMCIRYLEEVVEPGSTIFDIGTGSGILAVAAAKLGAASVQAVDLDGVAVRVATENAAINQVNEIVDIHTGNLLTGLFGQADVIIANIIADVIIQLVEDIPGRLTDNGVLIASGIIAERLSDVTAAVIANHLTVDKVMEEGGWVAMLVRKGGG</sequence>
<dbReference type="InterPro" id="IPR004498">
    <property type="entry name" value="Ribosomal_PrmA_MeTrfase"/>
</dbReference>
<feature type="binding site" evidence="6">
    <location>
        <position position="160"/>
    </location>
    <ligand>
        <name>S-adenosyl-L-methionine</name>
        <dbReference type="ChEBI" id="CHEBI:59789"/>
    </ligand>
</feature>
<evidence type="ECO:0000256" key="4">
    <source>
        <dbReference type="ARBA" id="ARBA00022679"/>
    </source>
</evidence>
<evidence type="ECO:0000256" key="5">
    <source>
        <dbReference type="ARBA" id="ARBA00022691"/>
    </source>
</evidence>